<comment type="similarity">
    <text evidence="1">Belongs to the ROK (NagC/XylR) family.</text>
</comment>
<evidence type="ECO:0000256" key="8">
    <source>
        <dbReference type="ARBA" id="ARBA00032386"/>
    </source>
</evidence>
<evidence type="ECO:0000256" key="7">
    <source>
        <dbReference type="ARBA" id="ARBA00022840"/>
    </source>
</evidence>
<evidence type="ECO:0000256" key="6">
    <source>
        <dbReference type="ARBA" id="ARBA00022777"/>
    </source>
</evidence>
<gene>
    <name evidence="10" type="ORF">BJ968_000612</name>
</gene>
<keyword evidence="5" id="KW-0547">Nucleotide-binding</keyword>
<evidence type="ECO:0000256" key="9">
    <source>
        <dbReference type="SAM" id="MobiDB-lite"/>
    </source>
</evidence>
<reference evidence="10 11" key="1">
    <citation type="submission" date="2020-07" db="EMBL/GenBank/DDBJ databases">
        <title>Sequencing the genomes of 1000 actinobacteria strains.</title>
        <authorList>
            <person name="Klenk H.-P."/>
        </authorList>
    </citation>
    <scope>NUCLEOTIDE SEQUENCE [LARGE SCALE GENOMIC DNA]</scope>
    <source>
        <strain evidence="10 11">DSM 7487</strain>
    </source>
</reference>
<keyword evidence="6 10" id="KW-0418">Kinase</keyword>
<evidence type="ECO:0000256" key="1">
    <source>
        <dbReference type="ARBA" id="ARBA00006479"/>
    </source>
</evidence>
<sequence length="354" mass="36241">MRAAALPVRGRRRRENRTGMVEQPAQNPVPPAVPTAVGNAVGVDIGGTKIAAGVVDHRGEIIAQTRRETPASHPAAIAEAVADAVAELRTTHEFGPVGVAAAGFVDAGRRNVVFAPNLAWRDEPLADHLEARVAAPVVVENDANAAAWAEYRFGGGLDEHGRAVDDLVMLTLGTGLGGGIVTGGVLQRGANGAAAELGHVRAVPGGRACGCGNSGCWEQYVAGNALVRDARDLLRAGDEEGKPLLEAVGGNLDDVTGPLITRLAQAGDPGCARLLADVGRWLGEAVASFVAMLDPEVVVIGGGVSQAGELLLGPARISLAQNLSGRTHREPPPLRTARKGNDAGIIGAADLARV</sequence>
<dbReference type="Gene3D" id="3.30.420.40">
    <property type="match status" value="2"/>
</dbReference>
<dbReference type="GO" id="GO:0005524">
    <property type="term" value="F:ATP binding"/>
    <property type="evidence" value="ECO:0007669"/>
    <property type="project" value="UniProtKB-KW"/>
</dbReference>
<dbReference type="InterPro" id="IPR043129">
    <property type="entry name" value="ATPase_NBD"/>
</dbReference>
<keyword evidence="11" id="KW-1185">Reference proteome</keyword>
<dbReference type="InterPro" id="IPR004654">
    <property type="entry name" value="ROK_glcA"/>
</dbReference>
<keyword evidence="4 10" id="KW-0808">Transferase</keyword>
<organism evidence="10 11">
    <name type="scientific">Kineococcus aurantiacus</name>
    <dbReference type="NCBI Taxonomy" id="37633"/>
    <lineage>
        <taxon>Bacteria</taxon>
        <taxon>Bacillati</taxon>
        <taxon>Actinomycetota</taxon>
        <taxon>Actinomycetes</taxon>
        <taxon>Kineosporiales</taxon>
        <taxon>Kineosporiaceae</taxon>
        <taxon>Kineococcus</taxon>
    </lineage>
</organism>
<evidence type="ECO:0000256" key="3">
    <source>
        <dbReference type="ARBA" id="ARBA00014701"/>
    </source>
</evidence>
<proteinExistence type="inferred from homology"/>
<evidence type="ECO:0000313" key="11">
    <source>
        <dbReference type="Proteomes" id="UP000521922"/>
    </source>
</evidence>
<name>A0A7Y9DJJ1_9ACTN</name>
<dbReference type="Pfam" id="PF00480">
    <property type="entry name" value="ROK"/>
    <property type="match status" value="1"/>
</dbReference>
<dbReference type="AlphaFoldDB" id="A0A7Y9DJJ1"/>
<dbReference type="GO" id="GO:0004340">
    <property type="term" value="F:glucokinase activity"/>
    <property type="evidence" value="ECO:0007669"/>
    <property type="project" value="UniProtKB-EC"/>
</dbReference>
<evidence type="ECO:0000256" key="2">
    <source>
        <dbReference type="ARBA" id="ARBA00012323"/>
    </source>
</evidence>
<dbReference type="InterPro" id="IPR000600">
    <property type="entry name" value="ROK"/>
</dbReference>
<dbReference type="PANTHER" id="PTHR18964">
    <property type="entry name" value="ROK (REPRESSOR, ORF, KINASE) FAMILY"/>
    <property type="match status" value="1"/>
</dbReference>
<evidence type="ECO:0000256" key="5">
    <source>
        <dbReference type="ARBA" id="ARBA00022741"/>
    </source>
</evidence>
<evidence type="ECO:0000313" key="10">
    <source>
        <dbReference type="EMBL" id="NYD21072.1"/>
    </source>
</evidence>
<accession>A0A7Y9DJJ1</accession>
<dbReference type="SUPFAM" id="SSF53067">
    <property type="entry name" value="Actin-like ATPase domain"/>
    <property type="match status" value="1"/>
</dbReference>
<dbReference type="PROSITE" id="PS01125">
    <property type="entry name" value="ROK"/>
    <property type="match status" value="1"/>
</dbReference>
<dbReference type="InterPro" id="IPR049874">
    <property type="entry name" value="ROK_cs"/>
</dbReference>
<dbReference type="GO" id="GO:0005737">
    <property type="term" value="C:cytoplasm"/>
    <property type="evidence" value="ECO:0007669"/>
    <property type="project" value="InterPro"/>
</dbReference>
<dbReference type="GO" id="GO:0006096">
    <property type="term" value="P:glycolytic process"/>
    <property type="evidence" value="ECO:0007669"/>
    <property type="project" value="InterPro"/>
</dbReference>
<comment type="caution">
    <text evidence="10">The sequence shown here is derived from an EMBL/GenBank/DDBJ whole genome shotgun (WGS) entry which is preliminary data.</text>
</comment>
<dbReference type="EC" id="2.7.1.2" evidence="2"/>
<feature type="region of interest" description="Disordered" evidence="9">
    <location>
        <begin position="1"/>
        <end position="33"/>
    </location>
</feature>
<dbReference type="PANTHER" id="PTHR18964:SF173">
    <property type="entry name" value="GLUCOKINASE"/>
    <property type="match status" value="1"/>
</dbReference>
<keyword evidence="7" id="KW-0067">ATP-binding</keyword>
<dbReference type="NCBIfam" id="TIGR00744">
    <property type="entry name" value="ROK_glcA_fam"/>
    <property type="match status" value="1"/>
</dbReference>
<protein>
    <recommendedName>
        <fullName evidence="3">Glucokinase</fullName>
        <ecNumber evidence="2">2.7.1.2</ecNumber>
    </recommendedName>
    <alternativeName>
        <fullName evidence="8">Glucose kinase</fullName>
    </alternativeName>
</protein>
<dbReference type="Proteomes" id="UP000521922">
    <property type="component" value="Unassembled WGS sequence"/>
</dbReference>
<evidence type="ECO:0000256" key="4">
    <source>
        <dbReference type="ARBA" id="ARBA00022679"/>
    </source>
</evidence>
<dbReference type="EMBL" id="JACCBB010000001">
    <property type="protein sequence ID" value="NYD21072.1"/>
    <property type="molecule type" value="Genomic_DNA"/>
</dbReference>